<keyword evidence="3" id="KW-1185">Reference proteome</keyword>
<gene>
    <name evidence="2" type="ORF">JMA_12380</name>
</gene>
<dbReference type="EMBL" id="CP009416">
    <property type="protein sequence ID" value="AJD90555.1"/>
    <property type="molecule type" value="Genomic_DNA"/>
</dbReference>
<dbReference type="STRING" id="1508404.JMA_12380"/>
<dbReference type="KEGG" id="jeo:JMA_12380"/>
<proteinExistence type="predicted"/>
<evidence type="ECO:0008006" key="4">
    <source>
        <dbReference type="Google" id="ProtNLM"/>
    </source>
</evidence>
<evidence type="ECO:0000313" key="2">
    <source>
        <dbReference type="EMBL" id="AJD90555.1"/>
    </source>
</evidence>
<feature type="region of interest" description="Disordered" evidence="1">
    <location>
        <begin position="95"/>
        <end position="125"/>
    </location>
</feature>
<evidence type="ECO:0000256" key="1">
    <source>
        <dbReference type="SAM" id="MobiDB-lite"/>
    </source>
</evidence>
<dbReference type="Proteomes" id="UP000031449">
    <property type="component" value="Chromosome"/>
</dbReference>
<dbReference type="HOGENOM" id="CLU_151332_0_0_9"/>
<evidence type="ECO:0000313" key="3">
    <source>
        <dbReference type="Proteomes" id="UP000031449"/>
    </source>
</evidence>
<dbReference type="OrthoDB" id="2353585at2"/>
<feature type="compositionally biased region" description="Low complexity" evidence="1">
    <location>
        <begin position="104"/>
        <end position="116"/>
    </location>
</feature>
<reference evidence="2 3" key="1">
    <citation type="submission" date="2014-08" db="EMBL/GenBank/DDBJ databases">
        <title>Complete genome of a marine bacteria Jeotgalibacillus malaysiensis.</title>
        <authorList>
            <person name="Yaakop A.S."/>
            <person name="Chan K.-G."/>
            <person name="Goh K.M."/>
        </authorList>
    </citation>
    <scope>NUCLEOTIDE SEQUENCE [LARGE SCALE GENOMIC DNA]</scope>
    <source>
        <strain evidence="2 3">D5</strain>
    </source>
</reference>
<dbReference type="AlphaFoldDB" id="A0A0B5AJM8"/>
<accession>A0A0B5AJM8</accession>
<protein>
    <recommendedName>
        <fullName evidence="4">Gas vesicle protein</fullName>
    </recommendedName>
</protein>
<sequence>MAKNKLPAGIMIGAIAGGILSMLDPATRKRTAQSLANTKQSISYYSRNPQELADRASQKADHWREVAEKIQEDIAFLAEKYEEVKALAPELKETVQETKEAFTEEPSPTESTEAPTGGLPEKKTV</sequence>
<dbReference type="BioCyc" id="JESP1508404:G14D9-10473-MONOMER"/>
<organism evidence="2 3">
    <name type="scientific">Jeotgalibacillus malaysiensis</name>
    <dbReference type="NCBI Taxonomy" id="1508404"/>
    <lineage>
        <taxon>Bacteria</taxon>
        <taxon>Bacillati</taxon>
        <taxon>Bacillota</taxon>
        <taxon>Bacilli</taxon>
        <taxon>Bacillales</taxon>
        <taxon>Caryophanaceae</taxon>
        <taxon>Jeotgalibacillus</taxon>
    </lineage>
</organism>
<name>A0A0B5AJM8_9BACL</name>